<dbReference type="EMBL" id="JAAGMD010000793">
    <property type="protein sequence ID" value="NEA89948.1"/>
    <property type="molecule type" value="Genomic_DNA"/>
</dbReference>
<evidence type="ECO:0000313" key="4">
    <source>
        <dbReference type="EMBL" id="NEA89948.1"/>
    </source>
</evidence>
<dbReference type="InterPro" id="IPR011006">
    <property type="entry name" value="CheY-like_superfamily"/>
</dbReference>
<name>A0A6G3R2H9_9ACTN</name>
<dbReference type="Gene3D" id="3.40.50.2300">
    <property type="match status" value="1"/>
</dbReference>
<feature type="domain" description="Response regulatory" evidence="3">
    <location>
        <begin position="12"/>
        <end position="128"/>
    </location>
</feature>
<dbReference type="SMART" id="SM00448">
    <property type="entry name" value="REC"/>
    <property type="match status" value="1"/>
</dbReference>
<dbReference type="InterPro" id="IPR001789">
    <property type="entry name" value="Sig_transdc_resp-reg_receiver"/>
</dbReference>
<dbReference type="Pfam" id="PF00072">
    <property type="entry name" value="Response_reg"/>
    <property type="match status" value="1"/>
</dbReference>
<comment type="caution">
    <text evidence="4">The sequence shown here is derived from an EMBL/GenBank/DDBJ whole genome shotgun (WGS) entry which is preliminary data.</text>
</comment>
<sequence>MPRNHRPAKSVRVLLAEDPRRARGALALLLGMEPDIEVVAQVGAGAGIADAALVHRPDVVLLDLDLPDGSCWTAAAELRRQVPDCRVLVLATSGRPGHLRRALDAGAAGFLVEDGPVDDLASAIRRVLTGETVIDPALGSG</sequence>
<dbReference type="InterPro" id="IPR039420">
    <property type="entry name" value="WalR-like"/>
</dbReference>
<keyword evidence="1" id="KW-0238">DNA-binding</keyword>
<evidence type="ECO:0000256" key="1">
    <source>
        <dbReference type="ARBA" id="ARBA00023125"/>
    </source>
</evidence>
<dbReference type="PROSITE" id="PS50110">
    <property type="entry name" value="RESPONSE_REGULATORY"/>
    <property type="match status" value="1"/>
</dbReference>
<protein>
    <submittedName>
        <fullName evidence="4">Response regulator transcription factor</fullName>
    </submittedName>
</protein>
<dbReference type="PANTHER" id="PTHR43214:SF42">
    <property type="entry name" value="TRANSCRIPTIONAL REGULATORY PROTEIN DESR"/>
    <property type="match status" value="1"/>
</dbReference>
<gene>
    <name evidence="4" type="ORF">G3I53_28900</name>
</gene>
<reference evidence="4" key="1">
    <citation type="submission" date="2020-01" db="EMBL/GenBank/DDBJ databases">
        <title>Insect and environment-associated Actinomycetes.</title>
        <authorList>
            <person name="Currrie C."/>
            <person name="Chevrette M."/>
            <person name="Carlson C."/>
            <person name="Stubbendieck R."/>
            <person name="Wendt-Pienkowski E."/>
        </authorList>
    </citation>
    <scope>NUCLEOTIDE SEQUENCE</scope>
    <source>
        <strain evidence="4">SID14436</strain>
    </source>
</reference>
<dbReference type="SUPFAM" id="SSF52172">
    <property type="entry name" value="CheY-like"/>
    <property type="match status" value="1"/>
</dbReference>
<dbReference type="GO" id="GO:0000160">
    <property type="term" value="P:phosphorelay signal transduction system"/>
    <property type="evidence" value="ECO:0007669"/>
    <property type="project" value="InterPro"/>
</dbReference>
<feature type="modified residue" description="4-aspartylphosphate" evidence="2">
    <location>
        <position position="63"/>
    </location>
</feature>
<dbReference type="GO" id="GO:0003677">
    <property type="term" value="F:DNA binding"/>
    <property type="evidence" value="ECO:0007669"/>
    <property type="project" value="UniProtKB-KW"/>
</dbReference>
<evidence type="ECO:0000256" key="2">
    <source>
        <dbReference type="PROSITE-ProRule" id="PRU00169"/>
    </source>
</evidence>
<accession>A0A6G3R2H9</accession>
<evidence type="ECO:0000259" key="3">
    <source>
        <dbReference type="PROSITE" id="PS50110"/>
    </source>
</evidence>
<dbReference type="PANTHER" id="PTHR43214">
    <property type="entry name" value="TWO-COMPONENT RESPONSE REGULATOR"/>
    <property type="match status" value="1"/>
</dbReference>
<proteinExistence type="predicted"/>
<keyword evidence="2" id="KW-0597">Phosphoprotein</keyword>
<organism evidence="4">
    <name type="scientific">Streptomyces sp. SID14436</name>
    <dbReference type="NCBI Taxonomy" id="2706070"/>
    <lineage>
        <taxon>Bacteria</taxon>
        <taxon>Bacillati</taxon>
        <taxon>Actinomycetota</taxon>
        <taxon>Actinomycetes</taxon>
        <taxon>Kitasatosporales</taxon>
        <taxon>Streptomycetaceae</taxon>
        <taxon>Streptomyces</taxon>
    </lineage>
</organism>
<dbReference type="AlphaFoldDB" id="A0A6G3R2H9"/>